<comment type="caution">
    <text evidence="2">The sequence shown here is derived from an EMBL/GenBank/DDBJ whole genome shotgun (WGS) entry which is preliminary data.</text>
</comment>
<name>A0A7K1FN72_9ACTN</name>
<keyword evidence="1" id="KW-0472">Membrane</keyword>
<keyword evidence="1" id="KW-1133">Transmembrane helix</keyword>
<dbReference type="EMBL" id="WLYK01000004">
    <property type="protein sequence ID" value="MTD14673.1"/>
    <property type="molecule type" value="Genomic_DNA"/>
</dbReference>
<dbReference type="AlphaFoldDB" id="A0A7K1FN72"/>
<proteinExistence type="predicted"/>
<accession>A0A7K1FN72</accession>
<dbReference type="RefSeq" id="WP_154768708.1">
    <property type="nucleotide sequence ID" value="NZ_WLYK01000004.1"/>
</dbReference>
<evidence type="ECO:0000256" key="1">
    <source>
        <dbReference type="SAM" id="Phobius"/>
    </source>
</evidence>
<gene>
    <name evidence="2" type="ORF">GIS00_12040</name>
</gene>
<evidence type="ECO:0008006" key="4">
    <source>
        <dbReference type="Google" id="ProtNLM"/>
    </source>
</evidence>
<keyword evidence="1" id="KW-0812">Transmembrane</keyword>
<organism evidence="2 3">
    <name type="scientific">Nakamurella alba</name>
    <dbReference type="NCBI Taxonomy" id="2665158"/>
    <lineage>
        <taxon>Bacteria</taxon>
        <taxon>Bacillati</taxon>
        <taxon>Actinomycetota</taxon>
        <taxon>Actinomycetes</taxon>
        <taxon>Nakamurellales</taxon>
        <taxon>Nakamurellaceae</taxon>
        <taxon>Nakamurella</taxon>
    </lineage>
</organism>
<reference evidence="2 3" key="1">
    <citation type="submission" date="2019-11" db="EMBL/GenBank/DDBJ databases">
        <authorList>
            <person name="Jiang L.-Q."/>
        </authorList>
    </citation>
    <scope>NUCLEOTIDE SEQUENCE [LARGE SCALE GENOMIC DNA]</scope>
    <source>
        <strain evidence="2 3">YIM 132087</strain>
    </source>
</reference>
<feature type="transmembrane region" description="Helical" evidence="1">
    <location>
        <begin position="39"/>
        <end position="61"/>
    </location>
</feature>
<feature type="transmembrane region" description="Helical" evidence="1">
    <location>
        <begin position="12"/>
        <end position="33"/>
    </location>
</feature>
<evidence type="ECO:0000313" key="2">
    <source>
        <dbReference type="EMBL" id="MTD14673.1"/>
    </source>
</evidence>
<dbReference type="Proteomes" id="UP000460221">
    <property type="component" value="Unassembled WGS sequence"/>
</dbReference>
<sequence length="73" mass="7864">MTPGIPSANRLLAIIGLGIGAAAFVVSMLTTSFDDPWRSALSAGIAGIWAACLANIALLWLDRRRCRRNTHRD</sequence>
<keyword evidence="3" id="KW-1185">Reference proteome</keyword>
<protein>
    <recommendedName>
        <fullName evidence="4">DUF2530 domain-containing protein</fullName>
    </recommendedName>
</protein>
<evidence type="ECO:0000313" key="3">
    <source>
        <dbReference type="Proteomes" id="UP000460221"/>
    </source>
</evidence>